<protein>
    <submittedName>
        <fullName evidence="1">Uncharacterized protein</fullName>
    </submittedName>
</protein>
<evidence type="ECO:0000313" key="1">
    <source>
        <dbReference type="EMBL" id="CAD2143176.1"/>
    </source>
</evidence>
<reference evidence="1 2" key="1">
    <citation type="submission" date="2020-08" db="EMBL/GenBank/DDBJ databases">
        <authorList>
            <person name="Koutsovoulos G."/>
            <person name="Danchin GJ E."/>
        </authorList>
    </citation>
    <scope>NUCLEOTIDE SEQUENCE [LARGE SCALE GENOMIC DNA]</scope>
</reference>
<sequence>MEKREKNGDKEWDFKSFWQYISKLYLFGEHYLQNYAANRLIKKYPNEITKDIKKIYLFTEDYARSNLYTPIYLETVKECCEYIDKFIRSKRLYEKKEIQKQFLNKMGNVWSTCIHLKNGQNYHIEENLKGQREIWIEKIAEIFKELNKRDLNKFRNLILDKSKFKN</sequence>
<dbReference type="Proteomes" id="UP000580250">
    <property type="component" value="Unassembled WGS sequence"/>
</dbReference>
<dbReference type="OrthoDB" id="10486770at2759"/>
<comment type="caution">
    <text evidence="1">The sequence shown here is derived from an EMBL/GenBank/DDBJ whole genome shotgun (WGS) entry which is preliminary data.</text>
</comment>
<dbReference type="AlphaFoldDB" id="A0A6V7U287"/>
<dbReference type="EMBL" id="CAJEWN010000031">
    <property type="protein sequence ID" value="CAD2143176.1"/>
    <property type="molecule type" value="Genomic_DNA"/>
</dbReference>
<organism evidence="1 2">
    <name type="scientific">Meloidogyne enterolobii</name>
    <name type="common">Root-knot nematode worm</name>
    <name type="synonym">Meloidogyne mayaguensis</name>
    <dbReference type="NCBI Taxonomy" id="390850"/>
    <lineage>
        <taxon>Eukaryota</taxon>
        <taxon>Metazoa</taxon>
        <taxon>Ecdysozoa</taxon>
        <taxon>Nematoda</taxon>
        <taxon>Chromadorea</taxon>
        <taxon>Rhabditida</taxon>
        <taxon>Tylenchina</taxon>
        <taxon>Tylenchomorpha</taxon>
        <taxon>Tylenchoidea</taxon>
        <taxon>Meloidogynidae</taxon>
        <taxon>Meloidogyninae</taxon>
        <taxon>Meloidogyne</taxon>
    </lineage>
</organism>
<evidence type="ECO:0000313" key="2">
    <source>
        <dbReference type="Proteomes" id="UP000580250"/>
    </source>
</evidence>
<accession>A0A6V7U287</accession>
<name>A0A6V7U287_MELEN</name>
<gene>
    <name evidence="1" type="ORF">MENT_LOCUS7483</name>
</gene>
<proteinExistence type="predicted"/>